<evidence type="ECO:0000313" key="3">
    <source>
        <dbReference type="Proteomes" id="UP001382904"/>
    </source>
</evidence>
<sequence>MGAVDDGGDPAFPQVGEEPGEAMSRAVGELMWSSTATRVRGVSAASTVSRTASSSGRWGSRGTVVTGARRAAAATTVP</sequence>
<protein>
    <submittedName>
        <fullName evidence="2">Uncharacterized protein</fullName>
    </submittedName>
</protein>
<gene>
    <name evidence="2" type="ORF">WKI68_08260</name>
</gene>
<feature type="region of interest" description="Disordered" evidence="1">
    <location>
        <begin position="1"/>
        <end position="24"/>
    </location>
</feature>
<dbReference type="EMBL" id="JBBKAM010000002">
    <property type="protein sequence ID" value="MEJ8641482.1"/>
    <property type="molecule type" value="Genomic_DNA"/>
</dbReference>
<organism evidence="2 3">
    <name type="scientific">Streptomyces caledonius</name>
    <dbReference type="NCBI Taxonomy" id="3134107"/>
    <lineage>
        <taxon>Bacteria</taxon>
        <taxon>Bacillati</taxon>
        <taxon>Actinomycetota</taxon>
        <taxon>Actinomycetes</taxon>
        <taxon>Kitasatosporales</taxon>
        <taxon>Streptomycetaceae</taxon>
        <taxon>Streptomyces</taxon>
    </lineage>
</organism>
<dbReference type="Proteomes" id="UP001382904">
    <property type="component" value="Unassembled WGS sequence"/>
</dbReference>
<evidence type="ECO:0000313" key="2">
    <source>
        <dbReference type="EMBL" id="MEJ8641482.1"/>
    </source>
</evidence>
<keyword evidence="3" id="KW-1185">Reference proteome</keyword>
<feature type="region of interest" description="Disordered" evidence="1">
    <location>
        <begin position="49"/>
        <end position="78"/>
    </location>
</feature>
<comment type="caution">
    <text evidence="2">The sequence shown here is derived from an EMBL/GenBank/DDBJ whole genome shotgun (WGS) entry which is preliminary data.</text>
</comment>
<proteinExistence type="predicted"/>
<name>A0ABU8U0U9_9ACTN</name>
<accession>A0ABU8U0U9</accession>
<reference evidence="2 3" key="1">
    <citation type="submission" date="2024-03" db="EMBL/GenBank/DDBJ databases">
        <title>Novel Streptomyces species of biotechnological and ecological value are a feature of Machair soil.</title>
        <authorList>
            <person name="Prole J.R."/>
            <person name="Goodfellow M."/>
            <person name="Allenby N."/>
            <person name="Ward A.C."/>
        </authorList>
    </citation>
    <scope>NUCLEOTIDE SEQUENCE [LARGE SCALE GENOMIC DNA]</scope>
    <source>
        <strain evidence="2 3">MS1.HAVA.3</strain>
    </source>
</reference>
<evidence type="ECO:0000256" key="1">
    <source>
        <dbReference type="SAM" id="MobiDB-lite"/>
    </source>
</evidence>